<evidence type="ECO:0008006" key="2">
    <source>
        <dbReference type="Google" id="ProtNLM"/>
    </source>
</evidence>
<evidence type="ECO:0000313" key="1">
    <source>
        <dbReference type="EMBL" id="CRZ09264.1"/>
    </source>
</evidence>
<dbReference type="InterPro" id="IPR036610">
    <property type="entry name" value="PEBP-like_sf"/>
</dbReference>
<dbReference type="InterPro" id="IPR035810">
    <property type="entry name" value="PEBP_euk"/>
</dbReference>
<dbReference type="PANTHER" id="PTHR11362">
    <property type="entry name" value="PHOSPHATIDYLETHANOLAMINE-BINDING PROTEIN"/>
    <property type="match status" value="1"/>
</dbReference>
<dbReference type="InterPro" id="IPR008914">
    <property type="entry name" value="PEBP"/>
</dbReference>
<dbReference type="PANTHER" id="PTHR11362:SF82">
    <property type="entry name" value="PHOSPHATIDYLETHANOLAMINE-BINDING PROTEIN 4"/>
    <property type="match status" value="1"/>
</dbReference>
<proteinExistence type="predicted"/>
<dbReference type="Gene3D" id="3.90.280.10">
    <property type="entry name" value="PEBP-like"/>
    <property type="match status" value="1"/>
</dbReference>
<dbReference type="AlphaFoldDB" id="A0A0H5RKK5"/>
<dbReference type="Pfam" id="PF01161">
    <property type="entry name" value="PBP"/>
    <property type="match status" value="1"/>
</dbReference>
<name>A0A0H5RKK5_9EUKA</name>
<dbReference type="CDD" id="cd00866">
    <property type="entry name" value="PEBP_euk"/>
    <property type="match status" value="1"/>
</dbReference>
<organism evidence="1">
    <name type="scientific">Spongospora subterranea</name>
    <dbReference type="NCBI Taxonomy" id="70186"/>
    <lineage>
        <taxon>Eukaryota</taxon>
        <taxon>Sar</taxon>
        <taxon>Rhizaria</taxon>
        <taxon>Endomyxa</taxon>
        <taxon>Phytomyxea</taxon>
        <taxon>Plasmodiophorida</taxon>
        <taxon>Plasmodiophoridae</taxon>
        <taxon>Spongospora</taxon>
    </lineage>
</organism>
<reference evidence="1" key="1">
    <citation type="submission" date="2015-04" db="EMBL/GenBank/DDBJ databases">
        <title>The genome sequence of the plant pathogenic Rhizarian Plasmodiophora brassicae reveals insights in its biotrophic life cycle and the origin of chitin synthesis.</title>
        <authorList>
            <person name="Schwelm A."/>
            <person name="Fogelqvist J."/>
            <person name="Knaust A."/>
            <person name="Julke S."/>
            <person name="Lilja T."/>
            <person name="Dhandapani V."/>
            <person name="Bonilla-Rosso G."/>
            <person name="Karlsson M."/>
            <person name="Shevchenko A."/>
            <person name="Choi S.R."/>
            <person name="Kim H.G."/>
            <person name="Park J.Y."/>
            <person name="Lim Y.P."/>
            <person name="Ludwig-Muller J."/>
            <person name="Dixelius C."/>
        </authorList>
    </citation>
    <scope>NUCLEOTIDE SEQUENCE</scope>
    <source>
        <tissue evidence="1">Potato root galls</tissue>
    </source>
</reference>
<dbReference type="SUPFAM" id="SSF49777">
    <property type="entry name" value="PEBP-like"/>
    <property type="match status" value="1"/>
</dbReference>
<sequence length="190" mass="21443">VITPMPIVENPFETQALIPEILPSHPKRPLEVRYPDLRIEPGCFATPTQVREPPAVVDWDAENDQLYTVMMIDPDAPQRERPTNRDWLHWLVINVPGDHISQGQTIAEYIGSAPPKGSGKHRYILAVFQQPGKIQPTDVKHLSKHQAKGRAKFATIPFLERNKLAGPLAATFFQAEWDNAVPAIYQQLTE</sequence>
<dbReference type="EMBL" id="HACM01008822">
    <property type="protein sequence ID" value="CRZ09264.1"/>
    <property type="molecule type" value="Transcribed_RNA"/>
</dbReference>
<accession>A0A0H5RKK5</accession>
<protein>
    <recommendedName>
        <fullName evidence="2">Phosphatidylethanolamine-binding protein</fullName>
    </recommendedName>
</protein>
<feature type="non-terminal residue" evidence="1">
    <location>
        <position position="1"/>
    </location>
</feature>